<comment type="pathway">
    <text evidence="2 7">Cofactor biosynthesis; molybdopterin biosynthesis.</text>
</comment>
<feature type="domain" description="MoaB/Mog" evidence="8">
    <location>
        <begin position="194"/>
        <end position="330"/>
    </location>
</feature>
<dbReference type="InterPro" id="IPR001453">
    <property type="entry name" value="MoaB/Mog_dom"/>
</dbReference>
<dbReference type="CDD" id="cd00887">
    <property type="entry name" value="MoeA"/>
    <property type="match status" value="1"/>
</dbReference>
<keyword evidence="7" id="KW-0479">Metal-binding</keyword>
<evidence type="ECO:0000256" key="2">
    <source>
        <dbReference type="ARBA" id="ARBA00005046"/>
    </source>
</evidence>
<comment type="caution">
    <text evidence="9">The sequence shown here is derived from an EMBL/GenBank/DDBJ whole genome shotgun (WGS) entry which is preliminary data.</text>
</comment>
<evidence type="ECO:0000313" key="9">
    <source>
        <dbReference type="EMBL" id="NYG99096.1"/>
    </source>
</evidence>
<dbReference type="GO" id="GO:0006777">
    <property type="term" value="P:Mo-molybdopterin cofactor biosynthetic process"/>
    <property type="evidence" value="ECO:0007669"/>
    <property type="project" value="UniProtKB-UniRule"/>
</dbReference>
<dbReference type="Proteomes" id="UP000553888">
    <property type="component" value="Unassembled WGS sequence"/>
</dbReference>
<evidence type="ECO:0000256" key="4">
    <source>
        <dbReference type="ARBA" id="ARBA00022505"/>
    </source>
</evidence>
<sequence length="409" mass="42231">MSERRFSRPEHFHVAARPTVAEHKAVIASLVGSALPGGSELVPLDEALGRVTAEPVLSPVDLPLFRNSQMDGFAVRAADLAAAPVTLPVAAVVAAAAGEPPVLAPGTAIRIMTGAPVPQGADAIVPIEQVEMRAEAVAFAVPVAAGVFVRERGSDLRAGDQLIPAERRLASRHLAALAAAGIDEVAVRPRIRVAVLTTGSELVDVGAVPRPGEIHDANAVAVAAAVVECGGVVAVRGRARDDRAVFDELLADAVRGADLVITSGGISQGDFEVVRESLLPRGGWVGTIAMQPGGPQALALIDGVPVIGFPGNPVSTQLSFEAFVAPLLREHAGLPTALRARRRLRRSIVSPARRQQLLRARFVGDDEVEPVSGPGSHLVAALAAADAVIVVPAETTELPAAAEVEVWGL</sequence>
<dbReference type="Pfam" id="PF03454">
    <property type="entry name" value="MoeA_C"/>
    <property type="match status" value="1"/>
</dbReference>
<dbReference type="InterPro" id="IPR036425">
    <property type="entry name" value="MoaB/Mog-like_dom_sf"/>
</dbReference>
<name>A0A852Y817_9MICO</name>
<dbReference type="SMART" id="SM00852">
    <property type="entry name" value="MoCF_biosynth"/>
    <property type="match status" value="1"/>
</dbReference>
<dbReference type="UniPathway" id="UPA00344"/>
<dbReference type="InterPro" id="IPR005110">
    <property type="entry name" value="MoeA_linker/N"/>
</dbReference>
<dbReference type="SUPFAM" id="SSF53218">
    <property type="entry name" value="Molybdenum cofactor biosynthesis proteins"/>
    <property type="match status" value="1"/>
</dbReference>
<dbReference type="Gene3D" id="2.170.190.11">
    <property type="entry name" value="Molybdopterin biosynthesis moea protein, domain 3"/>
    <property type="match status" value="1"/>
</dbReference>
<accession>A0A852Y817</accession>
<evidence type="ECO:0000256" key="7">
    <source>
        <dbReference type="RuleBase" id="RU365090"/>
    </source>
</evidence>
<evidence type="ECO:0000256" key="5">
    <source>
        <dbReference type="ARBA" id="ARBA00023150"/>
    </source>
</evidence>
<dbReference type="EMBL" id="JACBZY010000001">
    <property type="protein sequence ID" value="NYG99096.1"/>
    <property type="molecule type" value="Genomic_DNA"/>
</dbReference>
<dbReference type="EC" id="2.10.1.1" evidence="7"/>
<reference evidence="9 10" key="1">
    <citation type="submission" date="2020-07" db="EMBL/GenBank/DDBJ databases">
        <title>Sequencing the genomes of 1000 actinobacteria strains.</title>
        <authorList>
            <person name="Klenk H.-P."/>
        </authorList>
    </citation>
    <scope>NUCLEOTIDE SEQUENCE [LARGE SCALE GENOMIC DNA]</scope>
    <source>
        <strain evidence="9 10">DSM 23141</strain>
    </source>
</reference>
<dbReference type="InterPro" id="IPR005111">
    <property type="entry name" value="MoeA_C_domain_IV"/>
</dbReference>
<dbReference type="Gene3D" id="2.40.340.10">
    <property type="entry name" value="MoeA, C-terminal, domain IV"/>
    <property type="match status" value="1"/>
</dbReference>
<keyword evidence="5 7" id="KW-0501">Molybdenum cofactor biosynthesis</keyword>
<dbReference type="SUPFAM" id="SSF63882">
    <property type="entry name" value="MoeA N-terminal region -like"/>
    <property type="match status" value="1"/>
</dbReference>
<dbReference type="Pfam" id="PF03453">
    <property type="entry name" value="MoeA_N"/>
    <property type="match status" value="1"/>
</dbReference>
<comment type="function">
    <text evidence="1 7">Catalyzes the insertion of molybdate into adenylated molybdopterin with the concomitant release of AMP.</text>
</comment>
<comment type="similarity">
    <text evidence="3 7">Belongs to the MoeA family.</text>
</comment>
<dbReference type="SUPFAM" id="SSF63867">
    <property type="entry name" value="MoeA C-terminal domain-like"/>
    <property type="match status" value="1"/>
</dbReference>
<dbReference type="GO" id="GO:0005829">
    <property type="term" value="C:cytosol"/>
    <property type="evidence" value="ECO:0007669"/>
    <property type="project" value="TreeGrafter"/>
</dbReference>
<dbReference type="Gene3D" id="3.90.105.10">
    <property type="entry name" value="Molybdopterin biosynthesis moea protein, domain 2"/>
    <property type="match status" value="1"/>
</dbReference>
<dbReference type="RefSeq" id="WP_179567082.1">
    <property type="nucleotide sequence ID" value="NZ_JACBZY010000001.1"/>
</dbReference>
<evidence type="ECO:0000313" key="10">
    <source>
        <dbReference type="Proteomes" id="UP000553888"/>
    </source>
</evidence>
<dbReference type="PANTHER" id="PTHR10192">
    <property type="entry name" value="MOLYBDOPTERIN BIOSYNTHESIS PROTEIN"/>
    <property type="match status" value="1"/>
</dbReference>
<comment type="catalytic activity">
    <reaction evidence="6">
        <text>adenylyl-molybdopterin + molybdate = Mo-molybdopterin + AMP + H(+)</text>
        <dbReference type="Rhea" id="RHEA:35047"/>
        <dbReference type="ChEBI" id="CHEBI:15378"/>
        <dbReference type="ChEBI" id="CHEBI:36264"/>
        <dbReference type="ChEBI" id="CHEBI:62727"/>
        <dbReference type="ChEBI" id="CHEBI:71302"/>
        <dbReference type="ChEBI" id="CHEBI:456215"/>
        <dbReference type="EC" id="2.10.1.1"/>
    </reaction>
</comment>
<organism evidence="9 10">
    <name type="scientific">Schumannella luteola</name>
    <dbReference type="NCBI Taxonomy" id="472059"/>
    <lineage>
        <taxon>Bacteria</taxon>
        <taxon>Bacillati</taxon>
        <taxon>Actinomycetota</taxon>
        <taxon>Actinomycetes</taxon>
        <taxon>Micrococcales</taxon>
        <taxon>Microbacteriaceae</taxon>
        <taxon>Schumannella</taxon>
    </lineage>
</organism>
<keyword evidence="4 7" id="KW-0500">Molybdenum</keyword>
<keyword evidence="7 9" id="KW-0808">Transferase</keyword>
<dbReference type="NCBIfam" id="NF045515">
    <property type="entry name" value="Glp_gephyrin"/>
    <property type="match status" value="1"/>
</dbReference>
<dbReference type="GO" id="GO:0061599">
    <property type="term" value="F:molybdopterin molybdotransferase activity"/>
    <property type="evidence" value="ECO:0007669"/>
    <property type="project" value="UniProtKB-UniRule"/>
</dbReference>
<dbReference type="AlphaFoldDB" id="A0A852Y817"/>
<dbReference type="InterPro" id="IPR038987">
    <property type="entry name" value="MoeA-like"/>
</dbReference>
<evidence type="ECO:0000256" key="6">
    <source>
        <dbReference type="ARBA" id="ARBA00047317"/>
    </source>
</evidence>
<dbReference type="GO" id="GO:0046872">
    <property type="term" value="F:metal ion binding"/>
    <property type="evidence" value="ECO:0007669"/>
    <property type="project" value="UniProtKB-UniRule"/>
</dbReference>
<evidence type="ECO:0000256" key="3">
    <source>
        <dbReference type="ARBA" id="ARBA00010763"/>
    </source>
</evidence>
<comment type="cofactor">
    <cofactor evidence="7">
        <name>Mg(2+)</name>
        <dbReference type="ChEBI" id="CHEBI:18420"/>
    </cofactor>
</comment>
<proteinExistence type="inferred from homology"/>
<dbReference type="InterPro" id="IPR036135">
    <property type="entry name" value="MoeA_linker/N_sf"/>
</dbReference>
<dbReference type="Gene3D" id="3.40.980.10">
    <property type="entry name" value="MoaB/Mog-like domain"/>
    <property type="match status" value="1"/>
</dbReference>
<keyword evidence="10" id="KW-1185">Reference proteome</keyword>
<dbReference type="Pfam" id="PF00994">
    <property type="entry name" value="MoCF_biosynth"/>
    <property type="match status" value="1"/>
</dbReference>
<protein>
    <recommendedName>
        <fullName evidence="7">Molybdopterin molybdenumtransferase</fullName>
        <ecNumber evidence="7">2.10.1.1</ecNumber>
    </recommendedName>
</protein>
<evidence type="ECO:0000256" key="1">
    <source>
        <dbReference type="ARBA" id="ARBA00002901"/>
    </source>
</evidence>
<keyword evidence="7" id="KW-0460">Magnesium</keyword>
<gene>
    <name evidence="9" type="ORF">BJ979_001722</name>
</gene>
<evidence type="ECO:0000259" key="8">
    <source>
        <dbReference type="SMART" id="SM00852"/>
    </source>
</evidence>
<dbReference type="InterPro" id="IPR036688">
    <property type="entry name" value="MoeA_C_domain_IV_sf"/>
</dbReference>
<dbReference type="PANTHER" id="PTHR10192:SF5">
    <property type="entry name" value="GEPHYRIN"/>
    <property type="match status" value="1"/>
</dbReference>